<dbReference type="PANTHER" id="PTHR43884">
    <property type="entry name" value="ACYL-COA DEHYDROGENASE"/>
    <property type="match status" value="1"/>
</dbReference>
<evidence type="ECO:0000313" key="4">
    <source>
        <dbReference type="EMBL" id="EZP28271.1"/>
    </source>
</evidence>
<dbReference type="Gene3D" id="2.40.110.10">
    <property type="entry name" value="Butyryl-CoA Dehydrogenase, subunit A, domain 2"/>
    <property type="match status" value="1"/>
</dbReference>
<reference evidence="4 5" key="1">
    <citation type="submission" date="2014-03" db="EMBL/GenBank/DDBJ databases">
        <title>Draft Genome Sequences of 13 Willow Endophytes.</title>
        <authorList>
            <person name="Gan H.Y."/>
            <person name="Gan H.M."/>
            <person name="Savka M.A."/>
            <person name="Hudson A.O."/>
        </authorList>
    </citation>
    <scope>NUCLEOTIDE SEQUENCE [LARGE SCALE GENOMIC DNA]</scope>
    <source>
        <strain evidence="4 5">RIT293</strain>
    </source>
</reference>
<dbReference type="PIRSF" id="PIRSF016578">
    <property type="entry name" value="HsaA"/>
    <property type="match status" value="1"/>
</dbReference>
<evidence type="ECO:0000256" key="1">
    <source>
        <dbReference type="ARBA" id="ARBA00023002"/>
    </source>
</evidence>
<evidence type="ECO:0000313" key="5">
    <source>
        <dbReference type="Proteomes" id="UP000024001"/>
    </source>
</evidence>
<proteinExistence type="predicted"/>
<dbReference type="InterPro" id="IPR013107">
    <property type="entry name" value="Acyl-CoA_DH_C"/>
</dbReference>
<dbReference type="InterPro" id="IPR009100">
    <property type="entry name" value="AcylCoA_DH/oxidase_NM_dom_sf"/>
</dbReference>
<dbReference type="GO" id="GO:0008470">
    <property type="term" value="F:3-methylbutanoyl-CoA dehydrogenase activity"/>
    <property type="evidence" value="ECO:0007669"/>
    <property type="project" value="TreeGrafter"/>
</dbReference>
<comment type="caution">
    <text evidence="4">The sequence shown here is derived from an EMBL/GenBank/DDBJ whole genome shotgun (WGS) entry which is preliminary data.</text>
</comment>
<gene>
    <name evidence="4" type="ORF">BW34_01249</name>
</gene>
<dbReference type="eggNOG" id="COG1960">
    <property type="taxonomic scope" value="Bacteria"/>
</dbReference>
<dbReference type="InterPro" id="IPR037069">
    <property type="entry name" value="AcylCoA_DH/ox_N_sf"/>
</dbReference>
<dbReference type="Gene3D" id="1.20.140.10">
    <property type="entry name" value="Butyryl-CoA Dehydrogenase, subunit A, domain 3"/>
    <property type="match status" value="1"/>
</dbReference>
<keyword evidence="1" id="KW-0560">Oxidoreductase</keyword>
<dbReference type="Gene3D" id="1.10.540.10">
    <property type="entry name" value="Acyl-CoA dehydrogenase/oxidase, N-terminal domain"/>
    <property type="match status" value="1"/>
</dbReference>
<dbReference type="AlphaFoldDB" id="A0A031FVQ4"/>
<feature type="domain" description="Acyl-CoA dehydrogenase C-terminal" evidence="3">
    <location>
        <begin position="230"/>
        <end position="369"/>
    </location>
</feature>
<dbReference type="OrthoDB" id="571684at2"/>
<dbReference type="Pfam" id="PF08028">
    <property type="entry name" value="Acyl-CoA_dh_2"/>
    <property type="match status" value="1"/>
</dbReference>
<protein>
    <submittedName>
        <fullName evidence="4">Acyl-CoA dehydrogenase protein</fullName>
    </submittedName>
</protein>
<name>A0A031FVQ4_9MICO</name>
<dbReference type="PATRIC" id="fig|273677.3.peg.1232"/>
<dbReference type="InterPro" id="IPR046373">
    <property type="entry name" value="Acyl-CoA_Oxase/DH_mid-dom_sf"/>
</dbReference>
<organism evidence="4 5">
    <name type="scientific">Microbacterium oleivorans</name>
    <dbReference type="NCBI Taxonomy" id="273677"/>
    <lineage>
        <taxon>Bacteria</taxon>
        <taxon>Bacillati</taxon>
        <taxon>Actinomycetota</taxon>
        <taxon>Actinomycetes</taxon>
        <taxon>Micrococcales</taxon>
        <taxon>Microbacteriaceae</taxon>
        <taxon>Microbacterium</taxon>
    </lineage>
</organism>
<dbReference type="Proteomes" id="UP000024001">
    <property type="component" value="Unassembled WGS sequence"/>
</dbReference>
<dbReference type="SUPFAM" id="SSF47203">
    <property type="entry name" value="Acyl-CoA dehydrogenase C-terminal domain-like"/>
    <property type="match status" value="1"/>
</dbReference>
<accession>A0A031FVQ4</accession>
<dbReference type="RefSeq" id="WP_036310435.1">
    <property type="nucleotide sequence ID" value="NZ_JFYO01000004.1"/>
</dbReference>
<dbReference type="SUPFAM" id="SSF56645">
    <property type="entry name" value="Acyl-CoA dehydrogenase NM domain-like"/>
    <property type="match status" value="1"/>
</dbReference>
<dbReference type="GO" id="GO:0050660">
    <property type="term" value="F:flavin adenine dinucleotide binding"/>
    <property type="evidence" value="ECO:0007669"/>
    <property type="project" value="InterPro"/>
</dbReference>
<dbReference type="InterPro" id="IPR013786">
    <property type="entry name" value="AcylCoA_DH/ox_N"/>
</dbReference>
<dbReference type="PANTHER" id="PTHR43884:SF12">
    <property type="entry name" value="ISOVALERYL-COA DEHYDROGENASE, MITOCHONDRIAL-RELATED"/>
    <property type="match status" value="1"/>
</dbReference>
<dbReference type="Pfam" id="PF02771">
    <property type="entry name" value="Acyl-CoA_dh_N"/>
    <property type="match status" value="1"/>
</dbReference>
<evidence type="ECO:0000259" key="3">
    <source>
        <dbReference type="Pfam" id="PF08028"/>
    </source>
</evidence>
<evidence type="ECO:0000259" key="2">
    <source>
        <dbReference type="Pfam" id="PF02771"/>
    </source>
</evidence>
<dbReference type="EMBL" id="JFYO01000004">
    <property type="protein sequence ID" value="EZP28271.1"/>
    <property type="molecule type" value="Genomic_DNA"/>
</dbReference>
<dbReference type="InterPro" id="IPR036250">
    <property type="entry name" value="AcylCo_DH-like_C"/>
</dbReference>
<sequence length="397" mass="41436">MTRVTDAVARFTAVFDDVGRDAVARELDRRLPHAEVTALRDAGFTRVTVPEEFGGGGEPPSVLFALLAELGRRDPNLAQLLRSHFSFVDRTILAAPSAERNRRLEMLAGGAIVGNATHERSTAKVGSLSTTLTASPDGLRLDGTKFYSTGTLFADVVSVAAQDEDGALVAALVPTAASGVDVVDDWRGFGQRLTGSGTTVFRSVRVDERAVSRRVVGGPSHGGAFVQLVLLAAVAGIGRAIVDDAVAFVRNRTRTYSHASAATAREDPLVQETIGRLSGLSFAADSALTAAAAGVDGSVAAQRAGVDGDDLREIIAPIEAATARAQLVVLPSVLEAATLLFEVGGASAVDTGLALDRHWRNARTLASHNPVAFKARAIGDLLLNDSPVPGWWSTGEA</sequence>
<dbReference type="GO" id="GO:0006552">
    <property type="term" value="P:L-leucine catabolic process"/>
    <property type="evidence" value="ECO:0007669"/>
    <property type="project" value="TreeGrafter"/>
</dbReference>
<keyword evidence="5" id="KW-1185">Reference proteome</keyword>
<feature type="domain" description="Acyl-CoA dehydrogenase/oxidase N-terminal" evidence="2">
    <location>
        <begin position="24"/>
        <end position="103"/>
    </location>
</feature>